<organism evidence="1 2">
    <name type="scientific">Bradyrhizobium brasilense</name>
    <dbReference type="NCBI Taxonomy" id="1419277"/>
    <lineage>
        <taxon>Bacteria</taxon>
        <taxon>Pseudomonadati</taxon>
        <taxon>Pseudomonadota</taxon>
        <taxon>Alphaproteobacteria</taxon>
        <taxon>Hyphomicrobiales</taxon>
        <taxon>Nitrobacteraceae</taxon>
        <taxon>Bradyrhizobium</taxon>
    </lineage>
</organism>
<dbReference type="EMBL" id="FMZW01000027">
    <property type="protein sequence ID" value="SDE47277.1"/>
    <property type="molecule type" value="Genomic_DNA"/>
</dbReference>
<protein>
    <submittedName>
        <fullName evidence="1">Uncharacterized protein</fullName>
    </submittedName>
</protein>
<sequence>MQDGCRPLFQRCRPQDVAGPAAMAQGRGGGIAETAVSL</sequence>
<evidence type="ECO:0000313" key="1">
    <source>
        <dbReference type="EMBL" id="SDE47277.1"/>
    </source>
</evidence>
<dbReference type="AlphaFoldDB" id="A0A1G7D6Z0"/>
<dbReference type="Proteomes" id="UP000199245">
    <property type="component" value="Unassembled WGS sequence"/>
</dbReference>
<evidence type="ECO:0000313" key="2">
    <source>
        <dbReference type="Proteomes" id="UP000199245"/>
    </source>
</evidence>
<gene>
    <name evidence="1" type="ORF">SAMN05216337_10277</name>
</gene>
<name>A0A1G7D6Z0_9BRAD</name>
<accession>A0A1G7D6Z0</accession>
<reference evidence="1 2" key="1">
    <citation type="submission" date="2016-10" db="EMBL/GenBank/DDBJ databases">
        <authorList>
            <person name="de Groot N.N."/>
        </authorList>
    </citation>
    <scope>NUCLEOTIDE SEQUENCE [LARGE SCALE GENOMIC DNA]</scope>
    <source>
        <strain evidence="1 2">R5</strain>
    </source>
</reference>
<proteinExistence type="predicted"/>